<comment type="similarity">
    <text evidence="9 10">Belongs to the TrpA family.</text>
</comment>
<proteinExistence type="inferred from homology"/>
<evidence type="ECO:0000256" key="1">
    <source>
        <dbReference type="ARBA" id="ARBA00003365"/>
    </source>
</evidence>
<evidence type="ECO:0000256" key="5">
    <source>
        <dbReference type="ARBA" id="ARBA00022822"/>
    </source>
</evidence>
<dbReference type="Proteomes" id="UP000217065">
    <property type="component" value="Unassembled WGS sequence"/>
</dbReference>
<comment type="function">
    <text evidence="1 9">The alpha subunit is responsible for the aldol cleavage of indoleglycerol phosphate to indole and glyceraldehyde 3-phosphate.</text>
</comment>
<reference evidence="11 12" key="1">
    <citation type="submission" date="2017-07" db="EMBL/GenBank/DDBJ databases">
        <title>Tetzosporium hominis gen.nov. sp.nov.</title>
        <authorList>
            <person name="Tetz G."/>
            <person name="Tetz V."/>
        </authorList>
    </citation>
    <scope>NUCLEOTIDE SEQUENCE [LARGE SCALE GENOMIC DNA]</scope>
    <source>
        <strain evidence="11 12">VT-49</strain>
    </source>
</reference>
<evidence type="ECO:0000256" key="10">
    <source>
        <dbReference type="RuleBase" id="RU003662"/>
    </source>
</evidence>
<dbReference type="FunFam" id="3.20.20.70:FF:000037">
    <property type="entry name" value="Tryptophan synthase alpha chain"/>
    <property type="match status" value="1"/>
</dbReference>
<name>A0A264W2R1_9BACL</name>
<comment type="catalytic activity">
    <reaction evidence="8 9">
        <text>(1S,2R)-1-C-(indol-3-yl)glycerol 3-phosphate + L-serine = D-glyceraldehyde 3-phosphate + L-tryptophan + H2O</text>
        <dbReference type="Rhea" id="RHEA:10532"/>
        <dbReference type="ChEBI" id="CHEBI:15377"/>
        <dbReference type="ChEBI" id="CHEBI:33384"/>
        <dbReference type="ChEBI" id="CHEBI:57912"/>
        <dbReference type="ChEBI" id="CHEBI:58866"/>
        <dbReference type="ChEBI" id="CHEBI:59776"/>
        <dbReference type="EC" id="4.2.1.20"/>
    </reaction>
</comment>
<dbReference type="SUPFAM" id="SSF51366">
    <property type="entry name" value="Ribulose-phoshate binding barrel"/>
    <property type="match status" value="1"/>
</dbReference>
<comment type="pathway">
    <text evidence="2 9">Amino-acid biosynthesis; L-tryptophan biosynthesis; L-tryptophan from chorismate: step 5/5.</text>
</comment>
<dbReference type="PROSITE" id="PS00167">
    <property type="entry name" value="TRP_SYNTHASE_ALPHA"/>
    <property type="match status" value="1"/>
</dbReference>
<dbReference type="InterPro" id="IPR013785">
    <property type="entry name" value="Aldolase_TIM"/>
</dbReference>
<dbReference type="CDD" id="cd04724">
    <property type="entry name" value="Tryptophan_synthase_alpha"/>
    <property type="match status" value="1"/>
</dbReference>
<evidence type="ECO:0000256" key="8">
    <source>
        <dbReference type="ARBA" id="ARBA00049047"/>
    </source>
</evidence>
<accession>A0A264W2R1</accession>
<sequence>MSRLTTAITSRVENGETAFIPYIMAGDGGLSALKQQLLFLQNAGATAVELGIPFSDPVADGPVIQQAGLRSLSHGTTLREVLEEVEQLQQDVTIPIVIMTYLNPVLQLGLDEFAKLASKAQVAGVIIPDMPLEESDLLRDVLQPVSIDLIQLVSLTSPAERVRRIAEASEGFVYAVTVNGITGTRQSLPEVTFDHLKELKQVSPVPVMAGFGVSTPEHVTQLGEVVDGVIVGSFVVDAFANGHEETILPLLDAAKAVTTRV</sequence>
<dbReference type="PANTHER" id="PTHR43406">
    <property type="entry name" value="TRYPTOPHAN SYNTHASE, ALPHA CHAIN"/>
    <property type="match status" value="1"/>
</dbReference>
<comment type="subunit">
    <text evidence="3 9">Tetramer of two alpha and two beta chains.</text>
</comment>
<gene>
    <name evidence="9" type="primary">trpA</name>
    <name evidence="11" type="ORF">CF394_08900</name>
</gene>
<dbReference type="OrthoDB" id="9804578at2"/>
<keyword evidence="5 9" id="KW-0822">Tryptophan biosynthesis</keyword>
<dbReference type="UniPathway" id="UPA00035">
    <property type="reaction ID" value="UER00044"/>
</dbReference>
<dbReference type="InterPro" id="IPR011060">
    <property type="entry name" value="RibuloseP-bd_barrel"/>
</dbReference>
<evidence type="ECO:0000313" key="11">
    <source>
        <dbReference type="EMBL" id="OZS77862.1"/>
    </source>
</evidence>
<keyword evidence="6 9" id="KW-0057">Aromatic amino acid biosynthesis</keyword>
<evidence type="ECO:0000256" key="7">
    <source>
        <dbReference type="ARBA" id="ARBA00023239"/>
    </source>
</evidence>
<dbReference type="EMBL" id="NOKQ01000217">
    <property type="protein sequence ID" value="OZS77862.1"/>
    <property type="molecule type" value="Genomic_DNA"/>
</dbReference>
<dbReference type="AlphaFoldDB" id="A0A264W2R1"/>
<dbReference type="InterPro" id="IPR002028">
    <property type="entry name" value="Trp_synthase_suA"/>
</dbReference>
<dbReference type="PANTHER" id="PTHR43406:SF1">
    <property type="entry name" value="TRYPTOPHAN SYNTHASE ALPHA CHAIN, CHLOROPLASTIC"/>
    <property type="match status" value="1"/>
</dbReference>
<comment type="caution">
    <text evidence="11">The sequence shown here is derived from an EMBL/GenBank/DDBJ whole genome shotgun (WGS) entry which is preliminary data.</text>
</comment>
<organism evidence="11 12">
    <name type="scientific">Tetzosporium hominis</name>
    <dbReference type="NCBI Taxonomy" id="2020506"/>
    <lineage>
        <taxon>Bacteria</taxon>
        <taxon>Bacillati</taxon>
        <taxon>Bacillota</taxon>
        <taxon>Bacilli</taxon>
        <taxon>Bacillales</taxon>
        <taxon>Caryophanaceae</taxon>
        <taxon>Tetzosporium</taxon>
    </lineage>
</organism>
<dbReference type="InterPro" id="IPR018204">
    <property type="entry name" value="Trp_synthase_alpha_AS"/>
</dbReference>
<dbReference type="RefSeq" id="WP_094943077.1">
    <property type="nucleotide sequence ID" value="NZ_NOKQ01000217.1"/>
</dbReference>
<dbReference type="EC" id="4.2.1.20" evidence="9"/>
<evidence type="ECO:0000256" key="3">
    <source>
        <dbReference type="ARBA" id="ARBA00011270"/>
    </source>
</evidence>
<dbReference type="Gene3D" id="3.20.20.70">
    <property type="entry name" value="Aldolase class I"/>
    <property type="match status" value="1"/>
</dbReference>
<dbReference type="HAMAP" id="MF_00131">
    <property type="entry name" value="Trp_synth_alpha"/>
    <property type="match status" value="1"/>
</dbReference>
<evidence type="ECO:0000256" key="6">
    <source>
        <dbReference type="ARBA" id="ARBA00023141"/>
    </source>
</evidence>
<feature type="active site" description="Proton acceptor" evidence="9">
    <location>
        <position position="49"/>
    </location>
</feature>
<evidence type="ECO:0000256" key="4">
    <source>
        <dbReference type="ARBA" id="ARBA00022605"/>
    </source>
</evidence>
<feature type="active site" description="Proton acceptor" evidence="9">
    <location>
        <position position="60"/>
    </location>
</feature>
<protein>
    <recommendedName>
        <fullName evidence="9">Tryptophan synthase alpha chain</fullName>
        <ecNumber evidence="9">4.2.1.20</ecNumber>
    </recommendedName>
</protein>
<dbReference type="NCBIfam" id="TIGR00262">
    <property type="entry name" value="trpA"/>
    <property type="match status" value="1"/>
</dbReference>
<keyword evidence="7 9" id="KW-0456">Lyase</keyword>
<evidence type="ECO:0000256" key="2">
    <source>
        <dbReference type="ARBA" id="ARBA00004733"/>
    </source>
</evidence>
<dbReference type="Pfam" id="PF00290">
    <property type="entry name" value="Trp_syntA"/>
    <property type="match status" value="1"/>
</dbReference>
<evidence type="ECO:0000313" key="12">
    <source>
        <dbReference type="Proteomes" id="UP000217065"/>
    </source>
</evidence>
<dbReference type="GO" id="GO:0005829">
    <property type="term" value="C:cytosol"/>
    <property type="evidence" value="ECO:0007669"/>
    <property type="project" value="TreeGrafter"/>
</dbReference>
<evidence type="ECO:0000256" key="9">
    <source>
        <dbReference type="HAMAP-Rule" id="MF_00131"/>
    </source>
</evidence>
<keyword evidence="4 9" id="KW-0028">Amino-acid biosynthesis</keyword>
<dbReference type="GO" id="GO:0004834">
    <property type="term" value="F:tryptophan synthase activity"/>
    <property type="evidence" value="ECO:0007669"/>
    <property type="project" value="UniProtKB-UniRule"/>
</dbReference>
<keyword evidence="12" id="KW-1185">Reference proteome</keyword>